<dbReference type="Proteomes" id="UP000692954">
    <property type="component" value="Unassembled WGS sequence"/>
</dbReference>
<reference evidence="1" key="1">
    <citation type="submission" date="2021-01" db="EMBL/GenBank/DDBJ databases">
        <authorList>
            <consortium name="Genoscope - CEA"/>
            <person name="William W."/>
        </authorList>
    </citation>
    <scope>NUCLEOTIDE SEQUENCE</scope>
</reference>
<gene>
    <name evidence="1" type="ORF">PSON_ATCC_30995.1.T0180084</name>
</gene>
<name>A0A8S1LDK1_9CILI</name>
<evidence type="ECO:0000313" key="1">
    <source>
        <dbReference type="EMBL" id="CAD8063623.1"/>
    </source>
</evidence>
<sequence length="250" mass="29781">MKNKYFNQNNNRNSELSFIKFRPIQKLLNLLRICAELKISDRISKSVEFDKVIESKPFSTKSNRTKHSSSQYFDHSVHVQQFKDETTPKQRRRTLKFLSSQQLFIKTTIPPQIKPEKKSNLSSVNTQSPRQKISVRKLPLNELESKLEHLKSNFQDPNLQTRILCKVPSQILIRNGILLLTQKNQFKYHNVKNVWKMIIHHQLLIQNQNQILSIIILNISNKNHKNYEHKKVEYRQESIKLFYQKIYSKI</sequence>
<organism evidence="1 2">
    <name type="scientific">Paramecium sonneborni</name>
    <dbReference type="NCBI Taxonomy" id="65129"/>
    <lineage>
        <taxon>Eukaryota</taxon>
        <taxon>Sar</taxon>
        <taxon>Alveolata</taxon>
        <taxon>Ciliophora</taxon>
        <taxon>Intramacronucleata</taxon>
        <taxon>Oligohymenophorea</taxon>
        <taxon>Peniculida</taxon>
        <taxon>Parameciidae</taxon>
        <taxon>Paramecium</taxon>
    </lineage>
</organism>
<keyword evidence="2" id="KW-1185">Reference proteome</keyword>
<evidence type="ECO:0000313" key="2">
    <source>
        <dbReference type="Proteomes" id="UP000692954"/>
    </source>
</evidence>
<comment type="caution">
    <text evidence="1">The sequence shown here is derived from an EMBL/GenBank/DDBJ whole genome shotgun (WGS) entry which is preliminary data.</text>
</comment>
<protein>
    <submittedName>
        <fullName evidence="1">Uncharacterized protein</fullName>
    </submittedName>
</protein>
<proteinExistence type="predicted"/>
<dbReference type="AlphaFoldDB" id="A0A8S1LDK1"/>
<accession>A0A8S1LDK1</accession>
<dbReference type="EMBL" id="CAJJDN010000018">
    <property type="protein sequence ID" value="CAD8063623.1"/>
    <property type="molecule type" value="Genomic_DNA"/>
</dbReference>